<keyword evidence="1" id="KW-0732">Signal</keyword>
<gene>
    <name evidence="2" type="ORF">ABVK25_007660</name>
</gene>
<protein>
    <submittedName>
        <fullName evidence="2">Uncharacterized protein</fullName>
    </submittedName>
</protein>
<sequence length="134" mass="13324">MIFTRVFFISALAALASAQAATTSLSPQAVNDLISYQNSLTANPAFTAAVAAFSNAVPSSVMSEIINFLLSAFSGSTLPTWYTAIPISTQAVLSSVGAAENSTAAKDVAGPAPTSAVNVGGAVLAAGGAVLALW</sequence>
<dbReference type="EMBL" id="JBHFEH010000030">
    <property type="protein sequence ID" value="KAL2051968.1"/>
    <property type="molecule type" value="Genomic_DNA"/>
</dbReference>
<evidence type="ECO:0000256" key="1">
    <source>
        <dbReference type="SAM" id="SignalP"/>
    </source>
</evidence>
<accession>A0ABR4B832</accession>
<name>A0ABR4B832_9LECA</name>
<evidence type="ECO:0000313" key="2">
    <source>
        <dbReference type="EMBL" id="KAL2051968.1"/>
    </source>
</evidence>
<feature type="chain" id="PRO_5045680590" evidence="1">
    <location>
        <begin position="19"/>
        <end position="134"/>
    </location>
</feature>
<evidence type="ECO:0000313" key="3">
    <source>
        <dbReference type="Proteomes" id="UP001590951"/>
    </source>
</evidence>
<keyword evidence="3" id="KW-1185">Reference proteome</keyword>
<feature type="signal peptide" evidence="1">
    <location>
        <begin position="1"/>
        <end position="18"/>
    </location>
</feature>
<reference evidence="2 3" key="1">
    <citation type="submission" date="2024-09" db="EMBL/GenBank/DDBJ databases">
        <title>Rethinking Asexuality: The Enigmatic Case of Functional Sexual Genes in Lepraria (Stereocaulaceae).</title>
        <authorList>
            <person name="Doellman M."/>
            <person name="Sun Y."/>
            <person name="Barcenas-Pena A."/>
            <person name="Lumbsch H.T."/>
            <person name="Grewe F."/>
        </authorList>
    </citation>
    <scope>NUCLEOTIDE SEQUENCE [LARGE SCALE GENOMIC DNA]</scope>
    <source>
        <strain evidence="2 3">Grewe 0041</strain>
    </source>
</reference>
<organism evidence="2 3">
    <name type="scientific">Lepraria finkii</name>
    <dbReference type="NCBI Taxonomy" id="1340010"/>
    <lineage>
        <taxon>Eukaryota</taxon>
        <taxon>Fungi</taxon>
        <taxon>Dikarya</taxon>
        <taxon>Ascomycota</taxon>
        <taxon>Pezizomycotina</taxon>
        <taxon>Lecanoromycetes</taxon>
        <taxon>OSLEUM clade</taxon>
        <taxon>Lecanoromycetidae</taxon>
        <taxon>Lecanorales</taxon>
        <taxon>Lecanorineae</taxon>
        <taxon>Stereocaulaceae</taxon>
        <taxon>Lepraria</taxon>
    </lineage>
</organism>
<proteinExistence type="predicted"/>
<dbReference type="Proteomes" id="UP001590951">
    <property type="component" value="Unassembled WGS sequence"/>
</dbReference>
<comment type="caution">
    <text evidence="2">The sequence shown here is derived from an EMBL/GenBank/DDBJ whole genome shotgun (WGS) entry which is preliminary data.</text>
</comment>